<dbReference type="Pfam" id="PF13927">
    <property type="entry name" value="Ig_3"/>
    <property type="match status" value="1"/>
</dbReference>
<dbReference type="CDD" id="cd00096">
    <property type="entry name" value="Ig"/>
    <property type="match status" value="1"/>
</dbReference>
<gene>
    <name evidence="12" type="primary">B3galt4</name>
    <name evidence="12" type="ORF">FJT64_002341</name>
</gene>
<dbReference type="GO" id="GO:0000139">
    <property type="term" value="C:Golgi membrane"/>
    <property type="evidence" value="ECO:0007669"/>
    <property type="project" value="UniProtKB-SubCell"/>
</dbReference>
<evidence type="ECO:0000256" key="10">
    <source>
        <dbReference type="RuleBase" id="RU363063"/>
    </source>
</evidence>
<evidence type="ECO:0000256" key="9">
    <source>
        <dbReference type="ARBA" id="ARBA00023136"/>
    </source>
</evidence>
<evidence type="ECO:0000313" key="12">
    <source>
        <dbReference type="EMBL" id="KAF0307039.1"/>
    </source>
</evidence>
<accession>A0A6A4WP04</accession>
<dbReference type="AlphaFoldDB" id="A0A6A4WP04"/>
<dbReference type="SMART" id="SM00408">
    <property type="entry name" value="IGc2"/>
    <property type="match status" value="1"/>
</dbReference>
<dbReference type="EC" id="2.4.1.-" evidence="10"/>
<evidence type="ECO:0000256" key="6">
    <source>
        <dbReference type="ARBA" id="ARBA00022968"/>
    </source>
</evidence>
<evidence type="ECO:0000256" key="1">
    <source>
        <dbReference type="ARBA" id="ARBA00004323"/>
    </source>
</evidence>
<comment type="caution">
    <text evidence="12">The sequence shown here is derived from an EMBL/GenBank/DDBJ whole genome shotgun (WGS) entry which is preliminary data.</text>
</comment>
<name>A0A6A4WP04_AMPAM</name>
<dbReference type="InterPro" id="IPR003598">
    <property type="entry name" value="Ig_sub2"/>
</dbReference>
<organism evidence="12 13">
    <name type="scientific">Amphibalanus amphitrite</name>
    <name type="common">Striped barnacle</name>
    <name type="synonym">Balanus amphitrite</name>
    <dbReference type="NCBI Taxonomy" id="1232801"/>
    <lineage>
        <taxon>Eukaryota</taxon>
        <taxon>Metazoa</taxon>
        <taxon>Ecdysozoa</taxon>
        <taxon>Arthropoda</taxon>
        <taxon>Crustacea</taxon>
        <taxon>Multicrustacea</taxon>
        <taxon>Cirripedia</taxon>
        <taxon>Thoracica</taxon>
        <taxon>Thoracicalcarea</taxon>
        <taxon>Balanomorpha</taxon>
        <taxon>Balanoidea</taxon>
        <taxon>Balanidae</taxon>
        <taxon>Amphibalaninae</taxon>
        <taxon>Amphibalanus</taxon>
    </lineage>
</organism>
<keyword evidence="13" id="KW-1185">Reference proteome</keyword>
<dbReference type="InterPro" id="IPR036179">
    <property type="entry name" value="Ig-like_dom_sf"/>
</dbReference>
<dbReference type="InterPro" id="IPR003599">
    <property type="entry name" value="Ig_sub"/>
</dbReference>
<dbReference type="Gene3D" id="2.60.40.10">
    <property type="entry name" value="Immunoglobulins"/>
    <property type="match status" value="1"/>
</dbReference>
<keyword evidence="7 10" id="KW-1133">Transmembrane helix</keyword>
<dbReference type="GO" id="GO:0016758">
    <property type="term" value="F:hexosyltransferase activity"/>
    <property type="evidence" value="ECO:0007669"/>
    <property type="project" value="InterPro"/>
</dbReference>
<dbReference type="GO" id="GO:0006493">
    <property type="term" value="P:protein O-linked glycosylation"/>
    <property type="evidence" value="ECO:0007669"/>
    <property type="project" value="TreeGrafter"/>
</dbReference>
<comment type="subcellular location">
    <subcellularLocation>
        <location evidence="1 10">Golgi apparatus membrane</location>
        <topology evidence="1 10">Single-pass type II membrane protein</topology>
    </subcellularLocation>
</comment>
<feature type="transmembrane region" description="Helical" evidence="10">
    <location>
        <begin position="31"/>
        <end position="51"/>
    </location>
</feature>
<keyword evidence="8 10" id="KW-0333">Golgi apparatus</keyword>
<reference evidence="12 13" key="1">
    <citation type="submission" date="2019-07" db="EMBL/GenBank/DDBJ databases">
        <title>Draft genome assembly of a fouling barnacle, Amphibalanus amphitrite (Darwin, 1854): The first reference genome for Thecostraca.</title>
        <authorList>
            <person name="Kim W."/>
        </authorList>
    </citation>
    <scope>NUCLEOTIDE SEQUENCE [LARGE SCALE GENOMIC DNA]</scope>
    <source>
        <strain evidence="12">SNU_AA5</strain>
        <tissue evidence="12">Soma without cirri and trophi</tissue>
    </source>
</reference>
<sequence>MGEDKAATPLLPLAVRQGISHAVSASQRRSLVSRLVLVVVVTAVLYCLLVVSSSSLPARQQVLNANIYVDQHTDAPAPPPPAPTRVQTTTTEAPFHAATTMKAETGPHQLHFRQPPRSVVVVRRGGDVQLDCRVESKPHAIVTWYKDGDNFLTMGGRTYVDDSRISAHGLNWALRIRDVKMTDAASYTCHMALASDGIVNVELDVIPAIGDEELPAPRMTSKLGDILVPGFETTPDVCPEEGTNRELLIGLVSHPQYVTSRDRVRNTWLQLLDKRTWAAVFVMGSISPAIMEGNKDEAKKHGDVVIGKFRDVSAEPYTEGVKRLALLNWVIEHCRFANFTLVATHNEFVNPTLLKTLIKDLNPDEPAIYGITGGNRTVARDPNDPSYLSYASYQRSQLPEYTSEPTFLVSRAAVGMLTEAAASINAIPLYHILLTGIAAEKAGVKRVHMPQLFKASQSIEACDFEKFAVGHSWGEPLDKKVAKKIESGKGC</sequence>
<evidence type="ECO:0000256" key="4">
    <source>
        <dbReference type="ARBA" id="ARBA00022679"/>
    </source>
</evidence>
<dbReference type="Proteomes" id="UP000440578">
    <property type="component" value="Unassembled WGS sequence"/>
</dbReference>
<dbReference type="InterPro" id="IPR002659">
    <property type="entry name" value="Glyco_trans_31"/>
</dbReference>
<keyword evidence="6 10" id="KW-0735">Signal-anchor</keyword>
<dbReference type="InterPro" id="IPR013783">
    <property type="entry name" value="Ig-like_fold"/>
</dbReference>
<dbReference type="Gene3D" id="3.90.550.50">
    <property type="match status" value="1"/>
</dbReference>
<protein>
    <recommendedName>
        <fullName evidence="10">Hexosyltransferase</fullName>
        <ecNumber evidence="10">2.4.1.-</ecNumber>
    </recommendedName>
</protein>
<keyword evidence="3 10" id="KW-0328">Glycosyltransferase</keyword>
<evidence type="ECO:0000259" key="11">
    <source>
        <dbReference type="PROSITE" id="PS50835"/>
    </source>
</evidence>
<evidence type="ECO:0000256" key="5">
    <source>
        <dbReference type="ARBA" id="ARBA00022692"/>
    </source>
</evidence>
<dbReference type="EMBL" id="VIIS01000614">
    <property type="protein sequence ID" value="KAF0307039.1"/>
    <property type="molecule type" value="Genomic_DNA"/>
</dbReference>
<dbReference type="PANTHER" id="PTHR11214:SF378">
    <property type="entry name" value="BETA-1,3-GALACTOSYLTRANSFERASE 4"/>
    <property type="match status" value="1"/>
</dbReference>
<proteinExistence type="inferred from homology"/>
<keyword evidence="4 12" id="KW-0808">Transferase</keyword>
<dbReference type="SMART" id="SM00409">
    <property type="entry name" value="IG"/>
    <property type="match status" value="1"/>
</dbReference>
<evidence type="ECO:0000256" key="3">
    <source>
        <dbReference type="ARBA" id="ARBA00022676"/>
    </source>
</evidence>
<dbReference type="SUPFAM" id="SSF48726">
    <property type="entry name" value="Immunoglobulin"/>
    <property type="match status" value="1"/>
</dbReference>
<evidence type="ECO:0000313" key="13">
    <source>
        <dbReference type="Proteomes" id="UP000440578"/>
    </source>
</evidence>
<keyword evidence="5 10" id="KW-0812">Transmembrane</keyword>
<keyword evidence="9 10" id="KW-0472">Membrane</keyword>
<evidence type="ECO:0000256" key="2">
    <source>
        <dbReference type="ARBA" id="ARBA00008661"/>
    </source>
</evidence>
<evidence type="ECO:0000256" key="7">
    <source>
        <dbReference type="ARBA" id="ARBA00022989"/>
    </source>
</evidence>
<dbReference type="Pfam" id="PF01762">
    <property type="entry name" value="Galactosyl_T"/>
    <property type="match status" value="1"/>
</dbReference>
<comment type="similarity">
    <text evidence="2 10">Belongs to the glycosyltransferase 31 family.</text>
</comment>
<dbReference type="InterPro" id="IPR007110">
    <property type="entry name" value="Ig-like_dom"/>
</dbReference>
<dbReference type="OrthoDB" id="190835at2759"/>
<feature type="domain" description="Ig-like" evidence="11">
    <location>
        <begin position="115"/>
        <end position="200"/>
    </location>
</feature>
<evidence type="ECO:0000256" key="8">
    <source>
        <dbReference type="ARBA" id="ARBA00023034"/>
    </source>
</evidence>
<dbReference type="PROSITE" id="PS50835">
    <property type="entry name" value="IG_LIKE"/>
    <property type="match status" value="1"/>
</dbReference>
<dbReference type="PANTHER" id="PTHR11214">
    <property type="entry name" value="BETA-1,3-N-ACETYLGLUCOSAMINYLTRANSFERASE"/>
    <property type="match status" value="1"/>
</dbReference>